<dbReference type="GO" id="GO:0000166">
    <property type="term" value="F:nucleotide binding"/>
    <property type="evidence" value="ECO:0007669"/>
    <property type="project" value="UniProtKB-KW"/>
</dbReference>
<evidence type="ECO:0000256" key="6">
    <source>
        <dbReference type="ARBA" id="ARBA00023239"/>
    </source>
</evidence>
<name>A0A9W6F2L0_9CHLO</name>
<evidence type="ECO:0000313" key="9">
    <source>
        <dbReference type="EMBL" id="GLC54298.1"/>
    </source>
</evidence>
<protein>
    <recommendedName>
        <fullName evidence="8">Guanylate cyclase domain-containing protein</fullName>
    </recommendedName>
</protein>
<comment type="caution">
    <text evidence="9">The sequence shown here is derived from an EMBL/GenBank/DDBJ whole genome shotgun (WGS) entry which is preliminary data.</text>
</comment>
<feature type="region of interest" description="Disordered" evidence="7">
    <location>
        <begin position="967"/>
        <end position="995"/>
    </location>
</feature>
<dbReference type="SMART" id="SM00044">
    <property type="entry name" value="CYCc"/>
    <property type="match status" value="1"/>
</dbReference>
<organism evidence="9 10">
    <name type="scientific">Pleodorina starrii</name>
    <dbReference type="NCBI Taxonomy" id="330485"/>
    <lineage>
        <taxon>Eukaryota</taxon>
        <taxon>Viridiplantae</taxon>
        <taxon>Chlorophyta</taxon>
        <taxon>core chlorophytes</taxon>
        <taxon>Chlorophyceae</taxon>
        <taxon>CS clade</taxon>
        <taxon>Chlamydomonadales</taxon>
        <taxon>Volvocaceae</taxon>
        <taxon>Pleodorina</taxon>
    </lineage>
</organism>
<feature type="compositionally biased region" description="Polar residues" evidence="7">
    <location>
        <begin position="515"/>
        <end position="527"/>
    </location>
</feature>
<dbReference type="EMBL" id="BRXU01000010">
    <property type="protein sequence ID" value="GLC54298.1"/>
    <property type="molecule type" value="Genomic_DNA"/>
</dbReference>
<keyword evidence="2" id="KW-0812">Transmembrane</keyword>
<dbReference type="GO" id="GO:0001653">
    <property type="term" value="F:peptide receptor activity"/>
    <property type="evidence" value="ECO:0007669"/>
    <property type="project" value="TreeGrafter"/>
</dbReference>
<keyword evidence="3" id="KW-0547">Nucleotide-binding</keyword>
<feature type="region of interest" description="Disordered" evidence="7">
    <location>
        <begin position="684"/>
        <end position="707"/>
    </location>
</feature>
<evidence type="ECO:0000256" key="4">
    <source>
        <dbReference type="ARBA" id="ARBA00022989"/>
    </source>
</evidence>
<evidence type="ECO:0000256" key="2">
    <source>
        <dbReference type="ARBA" id="ARBA00022692"/>
    </source>
</evidence>
<keyword evidence="5" id="KW-0472">Membrane</keyword>
<keyword evidence="4" id="KW-1133">Transmembrane helix</keyword>
<feature type="region of interest" description="Disordered" evidence="7">
    <location>
        <begin position="1069"/>
        <end position="1178"/>
    </location>
</feature>
<evidence type="ECO:0000313" key="10">
    <source>
        <dbReference type="Proteomes" id="UP001165080"/>
    </source>
</evidence>
<keyword evidence="10" id="KW-1185">Reference proteome</keyword>
<dbReference type="GO" id="GO:0004383">
    <property type="term" value="F:guanylate cyclase activity"/>
    <property type="evidence" value="ECO:0007669"/>
    <property type="project" value="TreeGrafter"/>
</dbReference>
<feature type="compositionally biased region" description="Low complexity" evidence="7">
    <location>
        <begin position="1101"/>
        <end position="1113"/>
    </location>
</feature>
<dbReference type="OrthoDB" id="532905at2759"/>
<feature type="region of interest" description="Disordered" evidence="7">
    <location>
        <begin position="302"/>
        <end position="322"/>
    </location>
</feature>
<dbReference type="Proteomes" id="UP001165080">
    <property type="component" value="Unassembled WGS sequence"/>
</dbReference>
<reference evidence="9 10" key="1">
    <citation type="journal article" date="2023" name="Commun. Biol.">
        <title>Reorganization of the ancestral sex-determining regions during the evolution of trioecy in Pleodorina starrii.</title>
        <authorList>
            <person name="Takahashi K."/>
            <person name="Suzuki S."/>
            <person name="Kawai-Toyooka H."/>
            <person name="Yamamoto K."/>
            <person name="Hamaji T."/>
            <person name="Ootsuki R."/>
            <person name="Yamaguchi H."/>
            <person name="Kawachi M."/>
            <person name="Higashiyama T."/>
            <person name="Nozaki H."/>
        </authorList>
    </citation>
    <scope>NUCLEOTIDE SEQUENCE [LARGE SCALE GENOMIC DNA]</scope>
    <source>
        <strain evidence="9 10">NIES-4479</strain>
    </source>
</reference>
<evidence type="ECO:0000256" key="7">
    <source>
        <dbReference type="SAM" id="MobiDB-lite"/>
    </source>
</evidence>
<feature type="region of interest" description="Disordered" evidence="7">
    <location>
        <begin position="135"/>
        <end position="228"/>
    </location>
</feature>
<proteinExistence type="predicted"/>
<dbReference type="SUPFAM" id="SSF55073">
    <property type="entry name" value="Nucleotide cyclase"/>
    <property type="match status" value="1"/>
</dbReference>
<dbReference type="PANTHER" id="PTHR11920">
    <property type="entry name" value="GUANYLYL CYCLASE"/>
    <property type="match status" value="1"/>
</dbReference>
<dbReference type="InterPro" id="IPR001054">
    <property type="entry name" value="A/G_cyclase"/>
</dbReference>
<feature type="region of interest" description="Disordered" evidence="7">
    <location>
        <begin position="725"/>
        <end position="768"/>
    </location>
</feature>
<dbReference type="GO" id="GO:0007168">
    <property type="term" value="P:receptor guanylyl cyclase signaling pathway"/>
    <property type="evidence" value="ECO:0007669"/>
    <property type="project" value="TreeGrafter"/>
</dbReference>
<dbReference type="InterPro" id="IPR029787">
    <property type="entry name" value="Nucleotide_cyclase"/>
</dbReference>
<dbReference type="InterPro" id="IPR050401">
    <property type="entry name" value="Cyclic_nucleotide_synthase"/>
</dbReference>
<feature type="compositionally biased region" description="Gly residues" evidence="7">
    <location>
        <begin position="545"/>
        <end position="555"/>
    </location>
</feature>
<dbReference type="PROSITE" id="PS50125">
    <property type="entry name" value="GUANYLATE_CYCLASE_2"/>
    <property type="match status" value="1"/>
</dbReference>
<feature type="region of interest" description="Disordered" evidence="7">
    <location>
        <begin position="15"/>
        <end position="44"/>
    </location>
</feature>
<dbReference type="PANTHER" id="PTHR11920:SF335">
    <property type="entry name" value="GUANYLATE CYCLASE"/>
    <property type="match status" value="1"/>
</dbReference>
<dbReference type="GO" id="GO:0004016">
    <property type="term" value="F:adenylate cyclase activity"/>
    <property type="evidence" value="ECO:0007669"/>
    <property type="project" value="TreeGrafter"/>
</dbReference>
<feature type="domain" description="Guanylate cyclase" evidence="8">
    <location>
        <begin position="1361"/>
        <end position="1503"/>
    </location>
</feature>
<accession>A0A9W6F2L0</accession>
<dbReference type="Gene3D" id="3.30.70.1230">
    <property type="entry name" value="Nucleotide cyclase"/>
    <property type="match status" value="1"/>
</dbReference>
<evidence type="ECO:0000256" key="3">
    <source>
        <dbReference type="ARBA" id="ARBA00022741"/>
    </source>
</evidence>
<dbReference type="GO" id="GO:0035556">
    <property type="term" value="P:intracellular signal transduction"/>
    <property type="evidence" value="ECO:0007669"/>
    <property type="project" value="InterPro"/>
</dbReference>
<dbReference type="GO" id="GO:0005886">
    <property type="term" value="C:plasma membrane"/>
    <property type="evidence" value="ECO:0007669"/>
    <property type="project" value="TreeGrafter"/>
</dbReference>
<dbReference type="Pfam" id="PF00211">
    <property type="entry name" value="Guanylate_cyc"/>
    <property type="match status" value="1"/>
</dbReference>
<sequence>MWLCGLDWRRRNPKHSASKRCQSRDTNAITSVEAPNRDDPSENVAAPPWDPAALLAVLEHLPYPVSLVIQETGQVVLQNRSSVQVWGNLVGERTLLAALFRLSDEEIMADALRQLSEAGSWKGLVQVQAVWGSRSSPGDAAAVEREGSAAVPDTDATSVQAPVPGSAQRTGLAGLHPKDVEAAETDTTADHGSLPTASGSVIHLRSDNRTTSPVTAPGPLQASPAAMESPPCALEAGAAESPRAALFALQPSCTPRVVFPPGSMPPDLALPRNRDTGSGRCVSDGPADVSCPIVTLEHHHRSVRPATEGTTEGVPRSGADGWQSGYLARCDGGRGSTATAISGLPPAAAATTRMPLPTAARQLSLQSLPSADGSSFGRAASKDCSNAARLLHHCNFTTRSSAVEAGGAETGMTAGSGNGEGGSGARTPCVPADAVDSSAQNFPTVLISGALPTALPMGASPKSDQQQALLHGLSTSAWTTMLTEPRARRLPRRTASVQMLMGPPRPDAAAHRPWSPTSGSATTQQDAPASAVAADQQRQHEGWPGSEGSGGGAGGPKAMRVSCAAVLLLHEGVRHRPPRPASSMFGADANAAASEHAGAAAAGRPCPARRSTSQRRCASVDIFPETMWQAQQQVGAGARKALAVPVPAGRCDSGSCAGTGGSVGAAGAAFTTLSSKLSTMEEVPATATAGDGSANSSRTALPSPPSIGAGGAMARILNITLATMSPKSSRPQSLTASPPPNSTFQLHCTPSASDASLGNPSGSPLPTSAFTSGSRLLLLRPASTFGSSIFEAQAQGRSGMTGQAAGTLPPISPFLIQQGGGEDDDCEDDDDDGCGSAVARVVDPAATAAAQRAGLHADEPDSAAGNATEVVESEAALVTAGMYVQHAAAGCGADGATAGGAAASGGCRVHCVKAFGNGADTLEAVEAQFLASLDLRPNVYCGRPDSPGSETATLRRQVFDGGEECGSSLPSWTVHDGRTSTVASGEEGAAQSSTSRSAGLYAPHLSFASASASASASPSTGACAIPSPTIPSASATAANHGRSAAATAAADECRGGWVAARRLMSTSAAAQSPSLAPPPQDLMRTLTFNNGAQPRGALLNSQSESGGCSGQQQRDQQLGGVGEEPSAAGAAQQRMQGPLHLPSDDDDTGNDCGCGSSGGGGSPPVPARIEAVSGPPALPAPVSRTGAAAADAAPALAPVLPASTAAVAAAAPSSVAQTHMEAADGDAEWHEVSLTSFLHPQLKRQVVLVVQNDVSERIWAERQLVRVVEAEHTLLENIFPHHVIEHIATTAAKTAARARGGGSERNTPDLAVMTARLSAAASAALQIDAVAAGAAPGQQDRLPAIRGSTFLHLATSHSAITVLFCDIQGFTPMCNQIRPVVVMSFLNDLFTRLDSLLDEYGVYKVETIGDCYVAAGGLMKVDPETGAVTVRSDDVDPQHAQRTVQFAKALLRAAAGVRLPTTGEPVRLRVGIHSGPAMSGVVGTRMPRFCLFGDTMNTASRMESTGLPGAIHVSAATRELVPGEAWEATGGVEVKGKGCMNTFLLRPQLA</sequence>
<gene>
    <name evidence="9" type="primary">PLEST011712</name>
    <name evidence="9" type="ORF">PLESTB_000848100</name>
</gene>
<dbReference type="CDD" id="cd07302">
    <property type="entry name" value="CHD"/>
    <property type="match status" value="1"/>
</dbReference>
<evidence type="ECO:0000259" key="8">
    <source>
        <dbReference type="PROSITE" id="PS50125"/>
    </source>
</evidence>
<evidence type="ECO:0000256" key="5">
    <source>
        <dbReference type="ARBA" id="ARBA00023136"/>
    </source>
</evidence>
<evidence type="ECO:0000256" key="1">
    <source>
        <dbReference type="ARBA" id="ARBA00004370"/>
    </source>
</evidence>
<feature type="region of interest" description="Disordered" evidence="7">
    <location>
        <begin position="499"/>
        <end position="557"/>
    </location>
</feature>
<comment type="subcellular location">
    <subcellularLocation>
        <location evidence="1">Membrane</location>
    </subcellularLocation>
</comment>
<keyword evidence="6" id="KW-0456">Lyase</keyword>